<evidence type="ECO:0000313" key="1">
    <source>
        <dbReference type="EMBL" id="KAI0087057.1"/>
    </source>
</evidence>
<comment type="caution">
    <text evidence="1">The sequence shown here is derived from an EMBL/GenBank/DDBJ whole genome shotgun (WGS) entry which is preliminary data.</text>
</comment>
<sequence length="523" mass="56588">MSAPAVPNLEPQSYDVIVVGSGHAGSCAALSAHESGVPGSRILVIDKCPEEWVGGNGYFTAGAHRTVHKGLEDLLSIVQNVDKETAFTIDMDPYTSEQFTEDIMRLGNNRSDPKLVKAVVDGSRDAVGWLVARVKMPFLLSFNRQAYLVNGRQKFWGGLVLSVQDGGKGVIRAHREALKGAGIETWFDTPAVELIYGNGGIEGVVVQRGENLVRLTTPCVVLACGGYEASTELRGRYLGEHWKRAKVRGTPYNTGDGLTLATSIGAALRGDFNGCHSTCWDANAPSDHGDRVLSNQFTKSGYPLGLMVNARGERFVDEGEDFRNYTYAKFGREILLQPGGFVFQLWDSHVVGWLRDEEYGDAVVKKIWAQTPEELADKLAVEGLEDKHRLLRTLEEYNNAVQAFITENPSLRWDPAIMDGSSTQGSSKSLTIPKSNWALPVDQPPFLAVKVSCGITFTFGGLAIHPDTAAVLSESTVEPIPGLFCTGELVGGLFYSNYPGGSGLTAGAVFGIKAGQEAAKRRK</sequence>
<keyword evidence="2" id="KW-1185">Reference proteome</keyword>
<evidence type="ECO:0000313" key="2">
    <source>
        <dbReference type="Proteomes" id="UP001055072"/>
    </source>
</evidence>
<protein>
    <submittedName>
        <fullName evidence="1">FAD/NAD(P)-binding domain-containing protein</fullName>
    </submittedName>
</protein>
<proteinExistence type="predicted"/>
<gene>
    <name evidence="1" type="ORF">BDY19DRAFT_995476</name>
</gene>
<dbReference type="Proteomes" id="UP001055072">
    <property type="component" value="Unassembled WGS sequence"/>
</dbReference>
<dbReference type="EMBL" id="MU274920">
    <property type="protein sequence ID" value="KAI0087057.1"/>
    <property type="molecule type" value="Genomic_DNA"/>
</dbReference>
<name>A0ACB8TYA2_9APHY</name>
<organism evidence="1 2">
    <name type="scientific">Irpex rosettiformis</name>
    <dbReference type="NCBI Taxonomy" id="378272"/>
    <lineage>
        <taxon>Eukaryota</taxon>
        <taxon>Fungi</taxon>
        <taxon>Dikarya</taxon>
        <taxon>Basidiomycota</taxon>
        <taxon>Agaricomycotina</taxon>
        <taxon>Agaricomycetes</taxon>
        <taxon>Polyporales</taxon>
        <taxon>Irpicaceae</taxon>
        <taxon>Irpex</taxon>
    </lineage>
</organism>
<reference evidence="1" key="1">
    <citation type="journal article" date="2021" name="Environ. Microbiol.">
        <title>Gene family expansions and transcriptome signatures uncover fungal adaptations to wood decay.</title>
        <authorList>
            <person name="Hage H."/>
            <person name="Miyauchi S."/>
            <person name="Viragh M."/>
            <person name="Drula E."/>
            <person name="Min B."/>
            <person name="Chaduli D."/>
            <person name="Navarro D."/>
            <person name="Favel A."/>
            <person name="Norest M."/>
            <person name="Lesage-Meessen L."/>
            <person name="Balint B."/>
            <person name="Merenyi Z."/>
            <person name="de Eugenio L."/>
            <person name="Morin E."/>
            <person name="Martinez A.T."/>
            <person name="Baldrian P."/>
            <person name="Stursova M."/>
            <person name="Martinez M.J."/>
            <person name="Novotny C."/>
            <person name="Magnuson J.K."/>
            <person name="Spatafora J.W."/>
            <person name="Maurice S."/>
            <person name="Pangilinan J."/>
            <person name="Andreopoulos W."/>
            <person name="LaButti K."/>
            <person name="Hundley H."/>
            <person name="Na H."/>
            <person name="Kuo A."/>
            <person name="Barry K."/>
            <person name="Lipzen A."/>
            <person name="Henrissat B."/>
            <person name="Riley R."/>
            <person name="Ahrendt S."/>
            <person name="Nagy L.G."/>
            <person name="Grigoriev I.V."/>
            <person name="Martin F."/>
            <person name="Rosso M.N."/>
        </authorList>
    </citation>
    <scope>NUCLEOTIDE SEQUENCE</scope>
    <source>
        <strain evidence="1">CBS 384.51</strain>
    </source>
</reference>
<accession>A0ACB8TYA2</accession>